<keyword evidence="2 3" id="KW-0040">ANK repeat</keyword>
<organism evidence="6 7">
    <name type="scientific">Candidatus Aquarickettsia rohweri</name>
    <dbReference type="NCBI Taxonomy" id="2602574"/>
    <lineage>
        <taxon>Bacteria</taxon>
        <taxon>Pseudomonadati</taxon>
        <taxon>Pseudomonadota</taxon>
        <taxon>Alphaproteobacteria</taxon>
        <taxon>Rickettsiales</taxon>
        <taxon>Candidatus Midichloriaceae</taxon>
        <taxon>Candidatus Aquarickettsia</taxon>
    </lineage>
</organism>
<name>A0A3R9XU79_9RICK</name>
<feature type="chain" id="PRO_5018567535" evidence="5">
    <location>
        <begin position="25"/>
        <end position="548"/>
    </location>
</feature>
<dbReference type="Pfam" id="PF12796">
    <property type="entry name" value="Ank_2"/>
    <property type="match status" value="1"/>
</dbReference>
<gene>
    <name evidence="6" type="ORF">EIC27_01335</name>
</gene>
<evidence type="ECO:0000313" key="7">
    <source>
        <dbReference type="Proteomes" id="UP000279470"/>
    </source>
</evidence>
<dbReference type="SMART" id="SM00248">
    <property type="entry name" value="ANK"/>
    <property type="match status" value="5"/>
</dbReference>
<evidence type="ECO:0000256" key="5">
    <source>
        <dbReference type="SAM" id="SignalP"/>
    </source>
</evidence>
<dbReference type="RefSeq" id="WP_126044363.1">
    <property type="nucleotide sequence ID" value="NZ_RXFM01000011.1"/>
</dbReference>
<dbReference type="PROSITE" id="PS50297">
    <property type="entry name" value="ANK_REP_REGION"/>
    <property type="match status" value="2"/>
</dbReference>
<dbReference type="Gene3D" id="1.25.40.20">
    <property type="entry name" value="Ankyrin repeat-containing domain"/>
    <property type="match status" value="2"/>
</dbReference>
<dbReference type="InterPro" id="IPR051165">
    <property type="entry name" value="Multifunctional_ANK_Repeat"/>
</dbReference>
<reference evidence="7" key="1">
    <citation type="submission" date="2018-11" db="EMBL/GenBank/DDBJ databases">
        <title>Phylogenetic, genomic, and biogeographic characterization of a novel and ubiquitous marine invertebrate-associated Rickettsiales parasite, Candidatus Marinoinvertebrata rohwerii, gen. nov., sp. nov.</title>
        <authorList>
            <person name="Klinges J.G."/>
            <person name="Rosales S.M."/>
            <person name="Mcminds R."/>
            <person name="Shaver E.C."/>
            <person name="Shantz A."/>
            <person name="Peters E.C."/>
            <person name="Burkepile D.E."/>
            <person name="Silliman B.R."/>
            <person name="Vega Thurber R.L."/>
        </authorList>
    </citation>
    <scope>NUCLEOTIDE SEQUENCE [LARGE SCALE GENOMIC DNA]</scope>
    <source>
        <strain evidence="7">a_cerv_44</strain>
    </source>
</reference>
<feature type="signal peptide" evidence="5">
    <location>
        <begin position="1"/>
        <end position="24"/>
    </location>
</feature>
<dbReference type="AlphaFoldDB" id="A0A3R9XU79"/>
<dbReference type="OrthoDB" id="407974at2"/>
<feature type="compositionally biased region" description="Low complexity" evidence="4">
    <location>
        <begin position="49"/>
        <end position="65"/>
    </location>
</feature>
<keyword evidence="7" id="KW-1185">Reference proteome</keyword>
<dbReference type="PROSITE" id="PS50088">
    <property type="entry name" value="ANK_REPEAT"/>
    <property type="match status" value="3"/>
</dbReference>
<sequence>MSRVNFIFILSFIFFNFSFNNVFASSEFSNDFIEQAKKLGITIDKKSTQNKTSNNKNIKILDNKNFPSTNVQSLPEVPKPQDSKQVKLPEVPKPQDSKQAKLPEVPKPQDSKQVKLPEVPKPQDSKQVKLPEVPKPQDSKQVRLPEVSKPQDSKQVKLPEVSKSKINKKEKLQQNKNTIKSNKKLNQKTHLKNSKSNIIKNDQVNLVKKKVVPKKNNKSISYFPAPEEFIDNNDFNEKNYMRRKPYNYDIKPPKYLLDLQKKGIKTNIPKFMFKDELSKLLFVAVNDQNIGAIKGLLLKGANINAQNKSNEYTPLMYAVENSKTNSLRYLLIRGANPNFVTSNKMSALHLAAIMNNLKAVRVLLGSDVNMFLQDKYNKTFFDYVQDEYKNIVISDIFDTRKDADKALIDFCTLRSLEGMKFAIQNNANVNAQNNNGDTPLILAVRYNNPKLVIYLLSIVADQSIKNKYKGDARAVAIQNKYSKILNILETIKFNKDLYTLGLSKNMLHYKFTDSEQKQINRNNEEIKIKNFNEYPSQGVLGVISNKSK</sequence>
<feature type="compositionally biased region" description="Basic and acidic residues" evidence="4">
    <location>
        <begin position="149"/>
        <end position="168"/>
    </location>
</feature>
<dbReference type="PANTHER" id="PTHR24123:SF142">
    <property type="entry name" value="ANKYRIN"/>
    <property type="match status" value="1"/>
</dbReference>
<accession>A0A3R9XU79</accession>
<keyword evidence="5" id="KW-0732">Signal</keyword>
<protein>
    <submittedName>
        <fullName evidence="6">Uncharacterized protein</fullName>
    </submittedName>
</protein>
<feature type="repeat" description="ANK" evidence="3">
    <location>
        <begin position="343"/>
        <end position="375"/>
    </location>
</feature>
<feature type="repeat" description="ANK" evidence="3">
    <location>
        <begin position="435"/>
        <end position="467"/>
    </location>
</feature>
<proteinExistence type="predicted"/>
<feature type="region of interest" description="Disordered" evidence="4">
    <location>
        <begin position="48"/>
        <end position="168"/>
    </location>
</feature>
<dbReference type="PANTHER" id="PTHR24123">
    <property type="entry name" value="ANKYRIN REPEAT-CONTAINING"/>
    <property type="match status" value="1"/>
</dbReference>
<dbReference type="Proteomes" id="UP000279470">
    <property type="component" value="Unassembled WGS sequence"/>
</dbReference>
<comment type="caution">
    <text evidence="6">The sequence shown here is derived from an EMBL/GenBank/DDBJ whole genome shotgun (WGS) entry which is preliminary data.</text>
</comment>
<evidence type="ECO:0000256" key="1">
    <source>
        <dbReference type="ARBA" id="ARBA00022737"/>
    </source>
</evidence>
<dbReference type="InterPro" id="IPR002110">
    <property type="entry name" value="Ankyrin_rpt"/>
</dbReference>
<dbReference type="SUPFAM" id="SSF48403">
    <property type="entry name" value="Ankyrin repeat"/>
    <property type="match status" value="1"/>
</dbReference>
<dbReference type="EMBL" id="RXFM01000011">
    <property type="protein sequence ID" value="RST70850.1"/>
    <property type="molecule type" value="Genomic_DNA"/>
</dbReference>
<feature type="repeat" description="ANK" evidence="3">
    <location>
        <begin position="310"/>
        <end position="342"/>
    </location>
</feature>
<evidence type="ECO:0000313" key="6">
    <source>
        <dbReference type="EMBL" id="RST70850.1"/>
    </source>
</evidence>
<evidence type="ECO:0000256" key="4">
    <source>
        <dbReference type="SAM" id="MobiDB-lite"/>
    </source>
</evidence>
<evidence type="ECO:0000256" key="3">
    <source>
        <dbReference type="PROSITE-ProRule" id="PRU00023"/>
    </source>
</evidence>
<keyword evidence="1" id="KW-0677">Repeat</keyword>
<dbReference type="InterPro" id="IPR036770">
    <property type="entry name" value="Ankyrin_rpt-contain_sf"/>
</dbReference>
<dbReference type="Pfam" id="PF13637">
    <property type="entry name" value="Ank_4"/>
    <property type="match status" value="1"/>
</dbReference>
<evidence type="ECO:0000256" key="2">
    <source>
        <dbReference type="ARBA" id="ARBA00023043"/>
    </source>
</evidence>